<dbReference type="AlphaFoldDB" id="A0A7T7XN94"/>
<dbReference type="RefSeq" id="WP_215626670.1">
    <property type="nucleotide sequence ID" value="NZ_CP067089.2"/>
</dbReference>
<feature type="domain" description="Inosine/uridine-preferring nucleoside hydrolase" evidence="3">
    <location>
        <begin position="5"/>
        <end position="287"/>
    </location>
</feature>
<dbReference type="GO" id="GO:0005829">
    <property type="term" value="C:cytosol"/>
    <property type="evidence" value="ECO:0007669"/>
    <property type="project" value="TreeGrafter"/>
</dbReference>
<dbReference type="Pfam" id="PF01156">
    <property type="entry name" value="IU_nuc_hydro"/>
    <property type="match status" value="1"/>
</dbReference>
<dbReference type="Gene3D" id="3.90.245.10">
    <property type="entry name" value="Ribonucleoside hydrolase-like"/>
    <property type="match status" value="1"/>
</dbReference>
<evidence type="ECO:0000313" key="4">
    <source>
        <dbReference type="EMBL" id="QQO09367.1"/>
    </source>
</evidence>
<proteinExistence type="predicted"/>
<reference evidence="4" key="1">
    <citation type="submission" date="2021-01" db="EMBL/GenBank/DDBJ databases">
        <title>Description of Breznakiella homolactica.</title>
        <authorList>
            <person name="Song Y."/>
            <person name="Brune A."/>
        </authorList>
    </citation>
    <scope>NUCLEOTIDE SEQUENCE</scope>
    <source>
        <strain evidence="4">RmG30</strain>
    </source>
</reference>
<evidence type="ECO:0000256" key="2">
    <source>
        <dbReference type="ARBA" id="ARBA00023295"/>
    </source>
</evidence>
<evidence type="ECO:0000313" key="5">
    <source>
        <dbReference type="Proteomes" id="UP000595917"/>
    </source>
</evidence>
<dbReference type="InterPro" id="IPR036452">
    <property type="entry name" value="Ribo_hydro-like"/>
</dbReference>
<sequence length="299" mass="32984">MAEKIIIDTDIGDDVDDALAIALALRSPELEVAGITTVYKNVAQREQLALTLLDVYGRRDIPVAVGFGKPIRYETDTSAIPHQCRNLRNKIERNCDSDAVSFIIESVRKDPAIILVAIGPYTNIGMAVKLAPEIMRGVRVVGMGGAFSAVYPEYNIMCDPEAVNILLKSECRIEMVGLDVTVKCVLSPDDLAGIKQCREAEHQFLGGLIDIWMDTSIGKKVTLHDPLTVAYLIDPGILTMKMEPVDVELEGTFTRGLTAVLRTPFRQRKPLPPDNVNVAVDVDFPRLRSLVLRRVFGIQ</sequence>
<keyword evidence="5" id="KW-1185">Reference proteome</keyword>
<name>A0A7T7XN94_9SPIR</name>
<evidence type="ECO:0000259" key="3">
    <source>
        <dbReference type="Pfam" id="PF01156"/>
    </source>
</evidence>
<gene>
    <name evidence="4" type="ORF">JFL75_00140</name>
</gene>
<dbReference type="InterPro" id="IPR001910">
    <property type="entry name" value="Inosine/uridine_hydrolase_dom"/>
</dbReference>
<dbReference type="GO" id="GO:0008477">
    <property type="term" value="F:purine nucleosidase activity"/>
    <property type="evidence" value="ECO:0007669"/>
    <property type="project" value="TreeGrafter"/>
</dbReference>
<dbReference type="EMBL" id="CP067089">
    <property type="protein sequence ID" value="QQO09367.1"/>
    <property type="molecule type" value="Genomic_DNA"/>
</dbReference>
<organism evidence="4 5">
    <name type="scientific">Breznakiella homolactica</name>
    <dbReference type="NCBI Taxonomy" id="2798577"/>
    <lineage>
        <taxon>Bacteria</taxon>
        <taxon>Pseudomonadati</taxon>
        <taxon>Spirochaetota</taxon>
        <taxon>Spirochaetia</taxon>
        <taxon>Spirochaetales</taxon>
        <taxon>Breznakiellaceae</taxon>
        <taxon>Breznakiella</taxon>
    </lineage>
</organism>
<keyword evidence="2" id="KW-0326">Glycosidase</keyword>
<dbReference type="GO" id="GO:0006152">
    <property type="term" value="P:purine nucleoside catabolic process"/>
    <property type="evidence" value="ECO:0007669"/>
    <property type="project" value="TreeGrafter"/>
</dbReference>
<accession>A0A7T7XN94</accession>
<dbReference type="InterPro" id="IPR023186">
    <property type="entry name" value="IUNH"/>
</dbReference>
<evidence type="ECO:0000256" key="1">
    <source>
        <dbReference type="ARBA" id="ARBA00022801"/>
    </source>
</evidence>
<dbReference type="PANTHER" id="PTHR12304">
    <property type="entry name" value="INOSINE-URIDINE PREFERRING NUCLEOSIDE HYDROLASE"/>
    <property type="match status" value="1"/>
</dbReference>
<protein>
    <submittedName>
        <fullName evidence="4">Nucleoside hydrolase</fullName>
    </submittedName>
</protein>
<dbReference type="Proteomes" id="UP000595917">
    <property type="component" value="Chromosome"/>
</dbReference>
<dbReference type="KEGG" id="bhc:JFL75_00140"/>
<dbReference type="PANTHER" id="PTHR12304:SF4">
    <property type="entry name" value="URIDINE NUCLEOSIDASE"/>
    <property type="match status" value="1"/>
</dbReference>
<dbReference type="SUPFAM" id="SSF53590">
    <property type="entry name" value="Nucleoside hydrolase"/>
    <property type="match status" value="1"/>
</dbReference>
<keyword evidence="1 4" id="KW-0378">Hydrolase</keyword>